<keyword evidence="1" id="KW-1133">Transmembrane helix</keyword>
<proteinExistence type="predicted"/>
<feature type="transmembrane region" description="Helical" evidence="1">
    <location>
        <begin position="47"/>
        <end position="67"/>
    </location>
</feature>
<protein>
    <submittedName>
        <fullName evidence="2">Membrane protein</fullName>
    </submittedName>
</protein>
<feature type="transmembrane region" description="Helical" evidence="1">
    <location>
        <begin position="87"/>
        <end position="106"/>
    </location>
</feature>
<reference evidence="2" key="2">
    <citation type="submission" date="2020-09" db="EMBL/GenBank/DDBJ databases">
        <authorList>
            <person name="Sun Q."/>
            <person name="Kim S."/>
        </authorList>
    </citation>
    <scope>NUCLEOTIDE SEQUENCE</scope>
    <source>
        <strain evidence="2">KCTC 12368</strain>
    </source>
</reference>
<keyword evidence="1" id="KW-0472">Membrane</keyword>
<evidence type="ECO:0000313" key="3">
    <source>
        <dbReference type="Proteomes" id="UP000619457"/>
    </source>
</evidence>
<sequence>MTFLRQEFQAQVPNWIPFSSDFVVLASGLVEITLGLAMVFATKYKVYVGLALAVFYVLVFPGNIAQYTNGIDAFGLDTDLKRLIRLFFQPLLILWALWSSGALLALKRRK</sequence>
<name>A0A918Q4K4_9BACT</name>
<reference evidence="2" key="1">
    <citation type="journal article" date="2014" name="Int. J. Syst. Evol. Microbiol.">
        <title>Complete genome sequence of Corynebacterium casei LMG S-19264T (=DSM 44701T), isolated from a smear-ripened cheese.</title>
        <authorList>
            <consortium name="US DOE Joint Genome Institute (JGI-PGF)"/>
            <person name="Walter F."/>
            <person name="Albersmeier A."/>
            <person name="Kalinowski J."/>
            <person name="Ruckert C."/>
        </authorList>
    </citation>
    <scope>NUCLEOTIDE SEQUENCE</scope>
    <source>
        <strain evidence="2">KCTC 12368</strain>
    </source>
</reference>
<dbReference type="PANTHER" id="PTHR36974:SF1">
    <property type="entry name" value="DOXX FAMILY MEMBRANE PROTEIN"/>
    <property type="match status" value="1"/>
</dbReference>
<keyword evidence="3" id="KW-1185">Reference proteome</keyword>
<evidence type="ECO:0000313" key="2">
    <source>
        <dbReference type="EMBL" id="GGZ32695.1"/>
    </source>
</evidence>
<dbReference type="PANTHER" id="PTHR36974">
    <property type="entry name" value="MEMBRANE PROTEIN-RELATED"/>
    <property type="match status" value="1"/>
</dbReference>
<dbReference type="EMBL" id="BMWX01000004">
    <property type="protein sequence ID" value="GGZ32695.1"/>
    <property type="molecule type" value="Genomic_DNA"/>
</dbReference>
<organism evidence="2 3">
    <name type="scientific">Echinicola pacifica</name>
    <dbReference type="NCBI Taxonomy" id="346377"/>
    <lineage>
        <taxon>Bacteria</taxon>
        <taxon>Pseudomonadati</taxon>
        <taxon>Bacteroidota</taxon>
        <taxon>Cytophagia</taxon>
        <taxon>Cytophagales</taxon>
        <taxon>Cyclobacteriaceae</taxon>
        <taxon>Echinicola</taxon>
    </lineage>
</organism>
<gene>
    <name evidence="2" type="ORF">GCM10007049_27780</name>
</gene>
<keyword evidence="1" id="KW-0812">Transmembrane</keyword>
<dbReference type="AlphaFoldDB" id="A0A918Q4K4"/>
<feature type="transmembrane region" description="Helical" evidence="1">
    <location>
        <begin position="22"/>
        <end position="40"/>
    </location>
</feature>
<accession>A0A918Q4K4</accession>
<evidence type="ECO:0000256" key="1">
    <source>
        <dbReference type="SAM" id="Phobius"/>
    </source>
</evidence>
<dbReference type="Proteomes" id="UP000619457">
    <property type="component" value="Unassembled WGS sequence"/>
</dbReference>
<comment type="caution">
    <text evidence="2">The sequence shown here is derived from an EMBL/GenBank/DDBJ whole genome shotgun (WGS) entry which is preliminary data.</text>
</comment>